<sequence>MSARFLSSRIPIHLSRRAASLPRLGAPTKRLCGYGYSSMVNSNTTVRPYPEESPEPSSPYKPLRIHYGPLPKRSHEIHEITSGLVGQTVTLEGWLTTSR</sequence>
<dbReference type="AlphaFoldDB" id="A0A0F7STP2"/>
<evidence type="ECO:0000313" key="2">
    <source>
        <dbReference type="EMBL" id="CED83945.1"/>
    </source>
</evidence>
<accession>A0A0F7STP2</accession>
<reference evidence="2" key="1">
    <citation type="submission" date="2014-08" db="EMBL/GenBank/DDBJ databases">
        <authorList>
            <person name="Sharma Rahul"/>
            <person name="Thines Marco"/>
        </authorList>
    </citation>
    <scope>NUCLEOTIDE SEQUENCE</scope>
</reference>
<feature type="region of interest" description="Disordered" evidence="1">
    <location>
        <begin position="45"/>
        <end position="65"/>
    </location>
</feature>
<protein>
    <submittedName>
        <fullName evidence="2">Uncharacterized protein</fullName>
    </submittedName>
</protein>
<organism evidence="2">
    <name type="scientific">Phaffia rhodozyma</name>
    <name type="common">Yeast</name>
    <name type="synonym">Xanthophyllomyces dendrorhous</name>
    <dbReference type="NCBI Taxonomy" id="264483"/>
    <lineage>
        <taxon>Eukaryota</taxon>
        <taxon>Fungi</taxon>
        <taxon>Dikarya</taxon>
        <taxon>Basidiomycota</taxon>
        <taxon>Agaricomycotina</taxon>
        <taxon>Tremellomycetes</taxon>
        <taxon>Cystofilobasidiales</taxon>
        <taxon>Mrakiaceae</taxon>
        <taxon>Phaffia</taxon>
    </lineage>
</organism>
<evidence type="ECO:0000256" key="1">
    <source>
        <dbReference type="SAM" id="MobiDB-lite"/>
    </source>
</evidence>
<dbReference type="EMBL" id="LN483157">
    <property type="protein sequence ID" value="CED83945.1"/>
    <property type="molecule type" value="Genomic_DNA"/>
</dbReference>
<proteinExistence type="predicted"/>
<name>A0A0F7STP2_PHARH</name>